<feature type="region of interest" description="Disordered" evidence="1">
    <location>
        <begin position="23"/>
        <end position="73"/>
    </location>
</feature>
<proteinExistence type="predicted"/>
<evidence type="ECO:0000256" key="1">
    <source>
        <dbReference type="SAM" id="MobiDB-lite"/>
    </source>
</evidence>
<reference evidence="2 3" key="1">
    <citation type="submission" date="2020-04" db="EMBL/GenBank/DDBJ databases">
        <title>Perkinsus olseni comparative genomics.</title>
        <authorList>
            <person name="Bogema D.R."/>
        </authorList>
    </citation>
    <scope>NUCLEOTIDE SEQUENCE [LARGE SCALE GENOMIC DNA]</scope>
    <source>
        <strain evidence="2 3">ATCC PRA-207</strain>
    </source>
</reference>
<dbReference type="Proteomes" id="UP000553632">
    <property type="component" value="Unassembled WGS sequence"/>
</dbReference>
<feature type="compositionally biased region" description="Polar residues" evidence="1">
    <location>
        <begin position="26"/>
        <end position="53"/>
    </location>
</feature>
<gene>
    <name evidence="2" type="ORF">FOZ63_019212</name>
</gene>
<organism evidence="2 3">
    <name type="scientific">Perkinsus olseni</name>
    <name type="common">Perkinsus atlanticus</name>
    <dbReference type="NCBI Taxonomy" id="32597"/>
    <lineage>
        <taxon>Eukaryota</taxon>
        <taxon>Sar</taxon>
        <taxon>Alveolata</taxon>
        <taxon>Perkinsozoa</taxon>
        <taxon>Perkinsea</taxon>
        <taxon>Perkinsida</taxon>
        <taxon>Perkinsidae</taxon>
        <taxon>Perkinsus</taxon>
    </lineage>
</organism>
<sequence length="73" mass="7704">NRNSRRTSRAACGGVRRLNFVLGENTVPSGGQTGSSQAYPKQKSPQQPRSGNAPSVVKPVTQAGSFRAAKYGK</sequence>
<evidence type="ECO:0000313" key="2">
    <source>
        <dbReference type="EMBL" id="KAF4702994.1"/>
    </source>
</evidence>
<dbReference type="AlphaFoldDB" id="A0A7J6Q3B2"/>
<keyword evidence="3" id="KW-1185">Reference proteome</keyword>
<protein>
    <submittedName>
        <fullName evidence="2">Uncharacterized protein</fullName>
    </submittedName>
</protein>
<accession>A0A7J6Q3B2</accession>
<name>A0A7J6Q3B2_PEROL</name>
<feature type="non-terminal residue" evidence="2">
    <location>
        <position position="1"/>
    </location>
</feature>
<evidence type="ECO:0000313" key="3">
    <source>
        <dbReference type="Proteomes" id="UP000553632"/>
    </source>
</evidence>
<comment type="caution">
    <text evidence="2">The sequence shown here is derived from an EMBL/GenBank/DDBJ whole genome shotgun (WGS) entry which is preliminary data.</text>
</comment>
<dbReference type="EMBL" id="JABANO010035738">
    <property type="protein sequence ID" value="KAF4702994.1"/>
    <property type="molecule type" value="Genomic_DNA"/>
</dbReference>